<dbReference type="EMBL" id="JBHMEI010000037">
    <property type="protein sequence ID" value="MFB9206431.1"/>
    <property type="molecule type" value="Genomic_DNA"/>
</dbReference>
<accession>A0ABV5IPK4</accession>
<dbReference type="InterPro" id="IPR004401">
    <property type="entry name" value="YbaB/EbfC"/>
</dbReference>
<evidence type="ECO:0000313" key="1">
    <source>
        <dbReference type="EMBL" id="MFB9206431.1"/>
    </source>
</evidence>
<name>A0ABV5IPK4_9ACTN</name>
<dbReference type="InterPro" id="IPR036894">
    <property type="entry name" value="YbaB-like_sf"/>
</dbReference>
<comment type="caution">
    <text evidence="1">The sequence shown here is derived from an EMBL/GenBank/DDBJ whole genome shotgun (WGS) entry which is preliminary data.</text>
</comment>
<evidence type="ECO:0000313" key="2">
    <source>
        <dbReference type="Proteomes" id="UP001589647"/>
    </source>
</evidence>
<dbReference type="Gene3D" id="3.30.1310.10">
    <property type="entry name" value="Nucleoid-associated protein YbaB-like domain"/>
    <property type="match status" value="1"/>
</dbReference>
<proteinExistence type="predicted"/>
<gene>
    <name evidence="1" type="ORF">ACFFV7_34905</name>
</gene>
<dbReference type="Proteomes" id="UP001589647">
    <property type="component" value="Unassembled WGS sequence"/>
</dbReference>
<reference evidence="1 2" key="1">
    <citation type="submission" date="2024-09" db="EMBL/GenBank/DDBJ databases">
        <authorList>
            <person name="Sun Q."/>
            <person name="Mori K."/>
        </authorList>
    </citation>
    <scope>NUCLEOTIDE SEQUENCE [LARGE SCALE GENOMIC DNA]</scope>
    <source>
        <strain evidence="1 2">CCM 3426</strain>
    </source>
</reference>
<dbReference type="RefSeq" id="WP_189651097.1">
    <property type="nucleotide sequence ID" value="NZ_BMRC01000017.1"/>
</dbReference>
<keyword evidence="2" id="KW-1185">Reference proteome</keyword>
<sequence>MDPINFHPDDLDHAISESERSVRTLAGALDELSLVTGQGESRSGVVTARVAADGRLEGLRLSPRASRLELDELTAEIVQAVRAAQDDQARRLADVVPPASFGGLSAEAVTRQFQQLEDDFSRQVRDRLDALETIRRRALADD</sequence>
<dbReference type="Pfam" id="PF02575">
    <property type="entry name" value="YbaB_DNA_bd"/>
    <property type="match status" value="1"/>
</dbReference>
<organism evidence="1 2">
    <name type="scientific">Nonomuraea spiralis</name>
    <dbReference type="NCBI Taxonomy" id="46182"/>
    <lineage>
        <taxon>Bacteria</taxon>
        <taxon>Bacillati</taxon>
        <taxon>Actinomycetota</taxon>
        <taxon>Actinomycetes</taxon>
        <taxon>Streptosporangiales</taxon>
        <taxon>Streptosporangiaceae</taxon>
        <taxon>Nonomuraea</taxon>
    </lineage>
</organism>
<protein>
    <submittedName>
        <fullName evidence="1">YbaB/EbfC family nucleoid-associated protein</fullName>
    </submittedName>
</protein>